<dbReference type="PROSITE" id="PS50989">
    <property type="entry name" value="COA_CT_CTER"/>
    <property type="match status" value="1"/>
</dbReference>
<feature type="domain" description="CoA carboxyltransferase N-terminal" evidence="1">
    <location>
        <begin position="35"/>
        <end position="286"/>
    </location>
</feature>
<dbReference type="InterPro" id="IPR045190">
    <property type="entry name" value="MCCB/AccD1-like"/>
</dbReference>
<evidence type="ECO:0000259" key="1">
    <source>
        <dbReference type="PROSITE" id="PS50980"/>
    </source>
</evidence>
<dbReference type="PANTHER" id="PTHR22855">
    <property type="entry name" value="ACETYL, PROPIONYL, PYRUVATE, AND GLUTACONYL CARBOXYLASE-RELATED"/>
    <property type="match status" value="1"/>
</dbReference>
<dbReference type="AlphaFoldDB" id="A0A1H9WE73"/>
<keyword evidence="4" id="KW-1185">Reference proteome</keyword>
<reference evidence="4" key="1">
    <citation type="submission" date="2016-10" db="EMBL/GenBank/DDBJ databases">
        <authorList>
            <person name="Varghese N."/>
            <person name="Submissions S."/>
        </authorList>
    </citation>
    <scope>NUCLEOTIDE SEQUENCE [LARGE SCALE GENOMIC DNA]</scope>
    <source>
        <strain evidence="4">DSM 44260</strain>
    </source>
</reference>
<dbReference type="FunFam" id="3.90.226.10:FF:000021">
    <property type="entry name" value="Acetyl-CoA carboxylase carboxyltransferase subunit"/>
    <property type="match status" value="1"/>
</dbReference>
<evidence type="ECO:0000259" key="2">
    <source>
        <dbReference type="PROSITE" id="PS50989"/>
    </source>
</evidence>
<dbReference type="InterPro" id="IPR034733">
    <property type="entry name" value="AcCoA_carboxyl_beta"/>
</dbReference>
<dbReference type="InterPro" id="IPR011762">
    <property type="entry name" value="COA_CT_N"/>
</dbReference>
<dbReference type="Gene3D" id="3.90.226.10">
    <property type="entry name" value="2-enoyl-CoA Hydratase, Chain A, domain 1"/>
    <property type="match status" value="2"/>
</dbReference>
<keyword evidence="3" id="KW-0808">Transferase</keyword>
<dbReference type="InterPro" id="IPR011763">
    <property type="entry name" value="COA_CT_C"/>
</dbReference>
<organism evidence="3 4">
    <name type="scientific">Actinokineospora terrae</name>
    <dbReference type="NCBI Taxonomy" id="155974"/>
    <lineage>
        <taxon>Bacteria</taxon>
        <taxon>Bacillati</taxon>
        <taxon>Actinomycetota</taxon>
        <taxon>Actinomycetes</taxon>
        <taxon>Pseudonocardiales</taxon>
        <taxon>Pseudonocardiaceae</taxon>
        <taxon>Actinokineospora</taxon>
    </lineage>
</organism>
<feature type="domain" description="CoA carboxyltransferase C-terminal" evidence="2">
    <location>
        <begin position="293"/>
        <end position="528"/>
    </location>
</feature>
<dbReference type="STRING" id="155974.SAMN04487818_11087"/>
<dbReference type="SUPFAM" id="SSF52096">
    <property type="entry name" value="ClpP/crotonase"/>
    <property type="match status" value="2"/>
</dbReference>
<dbReference type="EMBL" id="FOGI01000010">
    <property type="protein sequence ID" value="SES31743.1"/>
    <property type="molecule type" value="Genomic_DNA"/>
</dbReference>
<proteinExistence type="predicted"/>
<dbReference type="GO" id="GO:0016740">
    <property type="term" value="F:transferase activity"/>
    <property type="evidence" value="ECO:0007669"/>
    <property type="project" value="UniProtKB-KW"/>
</dbReference>
<accession>A0A1H9WE73</accession>
<dbReference type="PANTHER" id="PTHR22855:SF46">
    <property type="entry name" value="METHYLCROTONOYL-COA CARBOXYLASE"/>
    <property type="match status" value="1"/>
</dbReference>
<dbReference type="GO" id="GO:0016874">
    <property type="term" value="F:ligase activity"/>
    <property type="evidence" value="ECO:0007669"/>
    <property type="project" value="InterPro"/>
</dbReference>
<evidence type="ECO:0000313" key="4">
    <source>
        <dbReference type="Proteomes" id="UP000199051"/>
    </source>
</evidence>
<protein>
    <submittedName>
        <fullName evidence="3">Acetyl-CoA carboxylase, carboxyltransferase component</fullName>
    </submittedName>
</protein>
<evidence type="ECO:0000313" key="3">
    <source>
        <dbReference type="EMBL" id="SES31743.1"/>
    </source>
</evidence>
<dbReference type="Proteomes" id="UP000199051">
    <property type="component" value="Unassembled WGS sequence"/>
</dbReference>
<gene>
    <name evidence="3" type="ORF">SAMN04487818_11087</name>
</gene>
<sequence length="545" mass="58160">MLEKRHPACHGGVVTVLRSSVDPGAADFLANRDGMLAKIAELDGEHAKAVAGGGEKYVDRHRERGKLLARERVELLLDPDSPFLELSPLAAWGTDFPVGGSLVTGIGVVEGVECLVNASDPTVKGGAINPWGMRKGFRAADIAAQNRLPTINLVESGGADLPTQKEIFIPGGRTFRDLTRSSAAKVPTIALVFGNSTAGGAYLPGMSDHVVMVRDRAKVFLGGPPLVKMATGEDADDESLGGAEMHARVSGLADHLAEDERDAIRLGRRIVARLNWRKQGPAPAADYAEPVHDPEDLLGIVPTDLKVPFDPREVIARVVDGSDFDEVKPLYGTSLVTGWAQLHGYPIGVLANARGVLFSDEAQKATQFIQLANQTDTPLLFLHNTTGYMVGKEYEQGGIIKHGAMMINAVSNSRVPHLSVLIGASYGAGHYGMCGRAYDPRFLFAWPSAKSAVMGPAQLAGVLSIVMRQGAERRGQTYNEEHDAAMRAMVEGQVEAESLPMFLSGMLYDDGVIDPRDTRTVLGLALSAVHSGPVEGATGYGVFRM</sequence>
<dbReference type="InterPro" id="IPR029045">
    <property type="entry name" value="ClpP/crotonase-like_dom_sf"/>
</dbReference>
<dbReference type="Pfam" id="PF01039">
    <property type="entry name" value="Carboxyl_trans"/>
    <property type="match status" value="1"/>
</dbReference>
<dbReference type="PROSITE" id="PS50980">
    <property type="entry name" value="COA_CT_NTER"/>
    <property type="match status" value="1"/>
</dbReference>
<name>A0A1H9WE73_9PSEU</name>
<dbReference type="FunFam" id="3.90.226.10:FF:000030">
    <property type="entry name" value="Acetyl-CoA carboxylase carboxyltransferase subunit"/>
    <property type="match status" value="1"/>
</dbReference>